<feature type="region of interest" description="Disordered" evidence="5">
    <location>
        <begin position="195"/>
        <end position="319"/>
    </location>
</feature>
<dbReference type="InterPro" id="IPR036259">
    <property type="entry name" value="MFS_trans_sf"/>
</dbReference>
<feature type="non-terminal residue" evidence="8">
    <location>
        <position position="1"/>
    </location>
</feature>
<organism evidence="8 9">
    <name type="scientific">Kipferlia bialata</name>
    <dbReference type="NCBI Taxonomy" id="797122"/>
    <lineage>
        <taxon>Eukaryota</taxon>
        <taxon>Metamonada</taxon>
        <taxon>Carpediemonas-like organisms</taxon>
        <taxon>Kipferlia</taxon>
    </lineage>
</organism>
<evidence type="ECO:0000313" key="8">
    <source>
        <dbReference type="EMBL" id="GIQ85234.1"/>
    </source>
</evidence>
<keyword evidence="3 6" id="KW-1133">Transmembrane helix</keyword>
<keyword evidence="2 6" id="KW-0812">Transmembrane</keyword>
<feature type="compositionally biased region" description="Basic and acidic residues" evidence="5">
    <location>
        <begin position="306"/>
        <end position="319"/>
    </location>
</feature>
<comment type="subcellular location">
    <subcellularLocation>
        <location evidence="1">Membrane</location>
        <topology evidence="1">Multi-pass membrane protein</topology>
    </subcellularLocation>
</comment>
<dbReference type="EMBL" id="BDIP01001836">
    <property type="protein sequence ID" value="GIQ85234.1"/>
    <property type="molecule type" value="Genomic_DNA"/>
</dbReference>
<feature type="transmembrane region" description="Helical" evidence="6">
    <location>
        <begin position="171"/>
        <end position="189"/>
    </location>
</feature>
<evidence type="ECO:0000313" key="9">
    <source>
        <dbReference type="Proteomes" id="UP000265618"/>
    </source>
</evidence>
<feature type="domain" description="Major facilitator superfamily associated" evidence="7">
    <location>
        <begin position="34"/>
        <end position="453"/>
    </location>
</feature>
<evidence type="ECO:0000256" key="6">
    <source>
        <dbReference type="SAM" id="Phobius"/>
    </source>
</evidence>
<gene>
    <name evidence="8" type="ORF">KIPB_006870</name>
</gene>
<feature type="transmembrane region" description="Helical" evidence="6">
    <location>
        <begin position="339"/>
        <end position="362"/>
    </location>
</feature>
<dbReference type="SUPFAM" id="SSF103473">
    <property type="entry name" value="MFS general substrate transporter"/>
    <property type="match status" value="1"/>
</dbReference>
<dbReference type="Pfam" id="PF12832">
    <property type="entry name" value="MFS_1_like"/>
    <property type="match status" value="1"/>
</dbReference>
<dbReference type="InterPro" id="IPR024989">
    <property type="entry name" value="MFS_assoc_dom"/>
</dbReference>
<feature type="compositionally biased region" description="Polar residues" evidence="5">
    <location>
        <begin position="257"/>
        <end position="273"/>
    </location>
</feature>
<dbReference type="PANTHER" id="PTHR23526:SF1">
    <property type="entry name" value="MAJOR FACILITATOR SUPERFAMILY MFS_1"/>
    <property type="match status" value="1"/>
</dbReference>
<protein>
    <submittedName>
        <fullName evidence="8">Major facilitator superfamily protein</fullName>
    </submittedName>
</protein>
<comment type="caution">
    <text evidence="8">The sequence shown here is derived from an EMBL/GenBank/DDBJ whole genome shotgun (WGS) entry which is preliminary data.</text>
</comment>
<evidence type="ECO:0000259" key="7">
    <source>
        <dbReference type="Pfam" id="PF12832"/>
    </source>
</evidence>
<accession>A0A9K3D0W7</accession>
<evidence type="ECO:0000256" key="1">
    <source>
        <dbReference type="ARBA" id="ARBA00004141"/>
    </source>
</evidence>
<evidence type="ECO:0000256" key="3">
    <source>
        <dbReference type="ARBA" id="ARBA00022989"/>
    </source>
</evidence>
<proteinExistence type="predicted"/>
<dbReference type="GO" id="GO:0016020">
    <property type="term" value="C:membrane"/>
    <property type="evidence" value="ECO:0007669"/>
    <property type="project" value="UniProtKB-SubCell"/>
</dbReference>
<dbReference type="Gene3D" id="1.20.1250.20">
    <property type="entry name" value="MFS general substrate transporter like domains"/>
    <property type="match status" value="2"/>
</dbReference>
<dbReference type="Proteomes" id="UP000265618">
    <property type="component" value="Unassembled WGS sequence"/>
</dbReference>
<feature type="transmembrane region" description="Helical" evidence="6">
    <location>
        <begin position="408"/>
        <end position="428"/>
    </location>
</feature>
<dbReference type="AlphaFoldDB" id="A0A9K3D0W7"/>
<feature type="compositionally biased region" description="Basic and acidic residues" evidence="5">
    <location>
        <begin position="239"/>
        <end position="250"/>
    </location>
</feature>
<reference evidence="8 9" key="1">
    <citation type="journal article" date="2018" name="PLoS ONE">
        <title>The draft genome of Kipferlia bialata reveals reductive genome evolution in fornicate parasites.</title>
        <authorList>
            <person name="Tanifuji G."/>
            <person name="Takabayashi S."/>
            <person name="Kume K."/>
            <person name="Takagi M."/>
            <person name="Nakayama T."/>
            <person name="Kamikawa R."/>
            <person name="Inagaki Y."/>
            <person name="Hashimoto T."/>
        </authorList>
    </citation>
    <scope>NUCLEOTIDE SEQUENCE [LARGE SCALE GENOMIC DNA]</scope>
    <source>
        <strain evidence="8">NY0173</strain>
    </source>
</reference>
<evidence type="ECO:0000256" key="2">
    <source>
        <dbReference type="ARBA" id="ARBA00022692"/>
    </source>
</evidence>
<dbReference type="InterPro" id="IPR052528">
    <property type="entry name" value="Sugar_transport-like"/>
</dbReference>
<keyword evidence="9" id="KW-1185">Reference proteome</keyword>
<sequence length="468" mass="51251">MKDVPFLGSMSHNGVVATLTTPFFSMPYNNVVVYFTMYLLELGITERQVGIYQTILMTTQILASLVSGHLADKYGREMTVLIFDMLSWTGADLFWALSDTLYGQIIGGILNGTNKVVYTSLRCLLTENATSPQRLANFSGFYFSLLFGGLFTPIGGWVIDTYGLLEGERYLLFASATMMGIEFLVRHFTWEKRPSSQKRPECTMSTKSADEDSVCKDEEEEGAAMPDKGVDGTDVPLAHTKEEREGRDTGESPDCGESSSTSGEQITVATGVSATEAPAVGDNLRTPPETGSVTEVDGDDLTGVRPCDHTTTDDGERDVNETKGEIALLWTNMRDAFSFFMATPQMRLCFALSAGVTFYVVFKPLFYYDYLVKSVGLSEGDIGTVGMVMAATQIAMLLLVVPRVPTQHVTTVLSIGLMLGAIALGLLVVLSYRYSIFLLVPVIFFDAISIAVMRPMADTLWSDMLDDD</sequence>
<dbReference type="OrthoDB" id="6339427at2759"/>
<keyword evidence="4 6" id="KW-0472">Membrane</keyword>
<feature type="transmembrane region" description="Helical" evidence="6">
    <location>
        <begin position="141"/>
        <end position="159"/>
    </location>
</feature>
<evidence type="ECO:0000256" key="4">
    <source>
        <dbReference type="ARBA" id="ARBA00023136"/>
    </source>
</evidence>
<feature type="transmembrane region" description="Helical" evidence="6">
    <location>
        <begin position="434"/>
        <end position="453"/>
    </location>
</feature>
<name>A0A9K3D0W7_9EUKA</name>
<evidence type="ECO:0000256" key="5">
    <source>
        <dbReference type="SAM" id="MobiDB-lite"/>
    </source>
</evidence>
<feature type="transmembrane region" description="Helical" evidence="6">
    <location>
        <begin position="382"/>
        <end position="401"/>
    </location>
</feature>
<dbReference type="PANTHER" id="PTHR23526">
    <property type="entry name" value="INTEGRAL MEMBRANE TRANSPORT PROTEIN-RELATED"/>
    <property type="match status" value="1"/>
</dbReference>